<gene>
    <name evidence="2" type="ORF">CMUS01_10968</name>
</gene>
<feature type="transmembrane region" description="Helical" evidence="1">
    <location>
        <begin position="374"/>
        <end position="391"/>
    </location>
</feature>
<keyword evidence="1" id="KW-0812">Transmembrane</keyword>
<dbReference type="EMBL" id="WIGM01000531">
    <property type="protein sequence ID" value="KAF6822705.1"/>
    <property type="molecule type" value="Genomic_DNA"/>
</dbReference>
<dbReference type="Proteomes" id="UP000639643">
    <property type="component" value="Unassembled WGS sequence"/>
</dbReference>
<protein>
    <recommendedName>
        <fullName evidence="4">CorA-like Mg2+ transporter</fullName>
    </recommendedName>
</protein>
<dbReference type="OrthoDB" id="3561681at2759"/>
<reference evidence="2" key="1">
    <citation type="journal article" date="2020" name="Phytopathology">
        <title>Genome Sequence Resources of Colletotrichum truncatum, C. plurivorum, C. musicola, and C. sojae: Four Species Pathogenic to Soybean (Glycine max).</title>
        <authorList>
            <person name="Rogerio F."/>
            <person name="Boufleur T.R."/>
            <person name="Ciampi-Guillardi M."/>
            <person name="Sukno S.A."/>
            <person name="Thon M.R."/>
            <person name="Massola Junior N.S."/>
            <person name="Baroncelli R."/>
        </authorList>
    </citation>
    <scope>NUCLEOTIDE SEQUENCE</scope>
    <source>
        <strain evidence="2">LFN0074</strain>
    </source>
</reference>
<sequence>MDFPFEATEWSEKDFNCFNLTERKAVVLRRLQNVQSVHSQTLYTKADWEDWFSEAPGISLAWEKLQPGLYVVMCSRSAPVIEGMQARVEYLPFTKSTWSRLTREFHVPLEIKRTIIRARTCFSSLRQHDDDTGRLKMAFTARMAASLGDDLAMSTTHIPSTGSTFAIYYGCTEKQMEDITRRIECAGEQLQHPLLTSGIFAELERKRLVEAVEKILDSFVLKSNHLETTPWDPDTGMGAQETHNYLSLCLKSRHLIGHIGTVKRQLSKLVAEIDEVTEQFKSLSPVDQREGDSERQQTVAYVGRKMKKRIEDIIREYEVKIDECNMVICNTSLAMQTVWNHIARQDSAVNTEISKGNIVIARDTRHESAQMRTIAILTMIYLPLSSVAAIFSMDMFNWEAKDGESIVSRHIWLFAALAVGLTFLTLLAWVLGTQRQRQLAKKSDKYFESLQRQTTFV</sequence>
<keyword evidence="1" id="KW-0472">Membrane</keyword>
<organism evidence="2 3">
    <name type="scientific">Colletotrichum musicola</name>
    <dbReference type="NCBI Taxonomy" id="2175873"/>
    <lineage>
        <taxon>Eukaryota</taxon>
        <taxon>Fungi</taxon>
        <taxon>Dikarya</taxon>
        <taxon>Ascomycota</taxon>
        <taxon>Pezizomycotina</taxon>
        <taxon>Sordariomycetes</taxon>
        <taxon>Hypocreomycetidae</taxon>
        <taxon>Glomerellales</taxon>
        <taxon>Glomerellaceae</taxon>
        <taxon>Colletotrichum</taxon>
        <taxon>Colletotrichum orchidearum species complex</taxon>
    </lineage>
</organism>
<dbReference type="AlphaFoldDB" id="A0A8H6K1F9"/>
<accession>A0A8H6K1F9</accession>
<keyword evidence="3" id="KW-1185">Reference proteome</keyword>
<evidence type="ECO:0008006" key="4">
    <source>
        <dbReference type="Google" id="ProtNLM"/>
    </source>
</evidence>
<keyword evidence="1" id="KW-1133">Transmembrane helix</keyword>
<evidence type="ECO:0000313" key="2">
    <source>
        <dbReference type="EMBL" id="KAF6822705.1"/>
    </source>
</evidence>
<evidence type="ECO:0000313" key="3">
    <source>
        <dbReference type="Proteomes" id="UP000639643"/>
    </source>
</evidence>
<dbReference type="Gene3D" id="1.20.58.340">
    <property type="entry name" value="Magnesium transport protein CorA, transmembrane region"/>
    <property type="match status" value="1"/>
</dbReference>
<comment type="caution">
    <text evidence="2">The sequence shown here is derived from an EMBL/GenBank/DDBJ whole genome shotgun (WGS) entry which is preliminary data.</text>
</comment>
<proteinExistence type="predicted"/>
<feature type="transmembrane region" description="Helical" evidence="1">
    <location>
        <begin position="411"/>
        <end position="432"/>
    </location>
</feature>
<evidence type="ECO:0000256" key="1">
    <source>
        <dbReference type="SAM" id="Phobius"/>
    </source>
</evidence>
<name>A0A8H6K1F9_9PEZI</name>